<accession>A0ABT8ZL61</accession>
<organism evidence="5 6">
    <name type="scientific">Sphingobium cyanobacteriorum</name>
    <dbReference type="NCBI Taxonomy" id="3063954"/>
    <lineage>
        <taxon>Bacteria</taxon>
        <taxon>Pseudomonadati</taxon>
        <taxon>Pseudomonadota</taxon>
        <taxon>Alphaproteobacteria</taxon>
        <taxon>Sphingomonadales</taxon>
        <taxon>Sphingomonadaceae</taxon>
        <taxon>Sphingobium</taxon>
    </lineage>
</organism>
<evidence type="ECO:0000256" key="2">
    <source>
        <dbReference type="ARBA" id="ARBA00023295"/>
    </source>
</evidence>
<dbReference type="EMBL" id="JAUQOM010000003">
    <property type="protein sequence ID" value="MDO7835279.1"/>
    <property type="molecule type" value="Genomic_DNA"/>
</dbReference>
<evidence type="ECO:0000256" key="1">
    <source>
        <dbReference type="ARBA" id="ARBA00022801"/>
    </source>
</evidence>
<dbReference type="InterPro" id="IPR006311">
    <property type="entry name" value="TAT_signal"/>
</dbReference>
<dbReference type="GO" id="GO:0016787">
    <property type="term" value="F:hydrolase activity"/>
    <property type="evidence" value="ECO:0007669"/>
    <property type="project" value="UniProtKB-KW"/>
</dbReference>
<reference evidence="5" key="1">
    <citation type="submission" date="2023-07" db="EMBL/GenBank/DDBJ databases">
        <title>Bacterial whole genome sequence for Sphingobium sp. HBC34.</title>
        <authorList>
            <person name="Le V."/>
            <person name="Ko S.-R."/>
            <person name="Ahn C.-Y."/>
            <person name="Oh H.-M."/>
        </authorList>
    </citation>
    <scope>NUCLEOTIDE SEQUENCE</scope>
    <source>
        <strain evidence="5">HBC34</strain>
    </source>
</reference>
<dbReference type="PANTHER" id="PTHR12304:SF4">
    <property type="entry name" value="URIDINE NUCLEOSIDASE"/>
    <property type="match status" value="1"/>
</dbReference>
<feature type="signal peptide" evidence="3">
    <location>
        <begin position="1"/>
        <end position="24"/>
    </location>
</feature>
<dbReference type="SUPFAM" id="SSF53590">
    <property type="entry name" value="Nucleoside hydrolase"/>
    <property type="match status" value="1"/>
</dbReference>
<feature type="domain" description="Inosine/uridine-preferring nucleoside hydrolase" evidence="4">
    <location>
        <begin position="119"/>
        <end position="240"/>
    </location>
</feature>
<comment type="caution">
    <text evidence="5">The sequence shown here is derived from an EMBL/GenBank/DDBJ whole genome shotgun (WGS) entry which is preliminary data.</text>
</comment>
<keyword evidence="2" id="KW-0326">Glycosidase</keyword>
<dbReference type="InterPro" id="IPR001910">
    <property type="entry name" value="Inosine/uridine_hydrolase_dom"/>
</dbReference>
<dbReference type="PROSITE" id="PS51318">
    <property type="entry name" value="TAT"/>
    <property type="match status" value="1"/>
</dbReference>
<feature type="chain" id="PRO_5046588174" evidence="3">
    <location>
        <begin position="25"/>
        <end position="323"/>
    </location>
</feature>
<evidence type="ECO:0000259" key="4">
    <source>
        <dbReference type="Pfam" id="PF01156"/>
    </source>
</evidence>
<keyword evidence="1 5" id="KW-0378">Hydrolase</keyword>
<name>A0ABT8ZL61_9SPHN</name>
<dbReference type="Proteomes" id="UP001176471">
    <property type="component" value="Unassembled WGS sequence"/>
</dbReference>
<protein>
    <submittedName>
        <fullName evidence="5">Nucleoside hydrolase</fullName>
    </submittedName>
</protein>
<evidence type="ECO:0000313" key="5">
    <source>
        <dbReference type="EMBL" id="MDO7835279.1"/>
    </source>
</evidence>
<dbReference type="Pfam" id="PF01156">
    <property type="entry name" value="IU_nuc_hydro"/>
    <property type="match status" value="1"/>
</dbReference>
<evidence type="ECO:0000256" key="3">
    <source>
        <dbReference type="SAM" id="SignalP"/>
    </source>
</evidence>
<keyword evidence="6" id="KW-1185">Reference proteome</keyword>
<dbReference type="InterPro" id="IPR023186">
    <property type="entry name" value="IUNH"/>
</dbReference>
<sequence>MLSRRQFGQSLCASAALLPAASWSAPFRTIPQRASARIIVDNDFAGDPDGLVALAHQLLTPKTRTVLCTSSALDRKLVGSVPPDLSASAGKDIALDLIRRMRIADAPPVEAGSERLDPEHPESSAAARAIVAEAMRDDMLPLYISCGGPLTNVAAAIRLKPEIAKRMTLIWIGGGRYPHGSWEYNLTADLPAAKIVIEQSAIPLWQIPQNAYRQMQFSVAELQDRLRPISDFGAWLYDKFTTPPAFVDVGGSWPLGDSPTVLLSAISQESSHYVDRPALRIKPDGQYGAPVGGGRMVRVYERLDARLTFEDFLSLMRIHAAQG</sequence>
<evidence type="ECO:0000313" key="6">
    <source>
        <dbReference type="Proteomes" id="UP001176471"/>
    </source>
</evidence>
<dbReference type="Gene3D" id="3.90.245.10">
    <property type="entry name" value="Ribonucleoside hydrolase-like"/>
    <property type="match status" value="1"/>
</dbReference>
<keyword evidence="3" id="KW-0732">Signal</keyword>
<proteinExistence type="predicted"/>
<dbReference type="InterPro" id="IPR036452">
    <property type="entry name" value="Ribo_hydro-like"/>
</dbReference>
<gene>
    <name evidence="5" type="ORF">Q4610_09470</name>
</gene>
<dbReference type="PANTHER" id="PTHR12304">
    <property type="entry name" value="INOSINE-URIDINE PREFERRING NUCLEOSIDE HYDROLASE"/>
    <property type="match status" value="1"/>
</dbReference>
<dbReference type="RefSeq" id="WP_304535701.1">
    <property type="nucleotide sequence ID" value="NZ_JAUQOM010000003.1"/>
</dbReference>